<gene>
    <name evidence="1" type="ORF">LCGC14_1111350</name>
</gene>
<protein>
    <submittedName>
        <fullName evidence="1">Uncharacterized protein</fullName>
    </submittedName>
</protein>
<proteinExistence type="predicted"/>
<dbReference type="EMBL" id="LAZR01005075">
    <property type="protein sequence ID" value="KKN03079.1"/>
    <property type="molecule type" value="Genomic_DNA"/>
</dbReference>
<accession>A0A0F9MBE8</accession>
<name>A0A0F9MBE8_9ZZZZ</name>
<reference evidence="1" key="1">
    <citation type="journal article" date="2015" name="Nature">
        <title>Complex archaea that bridge the gap between prokaryotes and eukaryotes.</title>
        <authorList>
            <person name="Spang A."/>
            <person name="Saw J.H."/>
            <person name="Jorgensen S.L."/>
            <person name="Zaremba-Niedzwiedzka K."/>
            <person name="Martijn J."/>
            <person name="Lind A.E."/>
            <person name="van Eijk R."/>
            <person name="Schleper C."/>
            <person name="Guy L."/>
            <person name="Ettema T.J."/>
        </authorList>
    </citation>
    <scope>NUCLEOTIDE SEQUENCE</scope>
</reference>
<evidence type="ECO:0000313" key="1">
    <source>
        <dbReference type="EMBL" id="KKN03079.1"/>
    </source>
</evidence>
<sequence length="271" mass="30287">MALYSNTLEIIRKYLASTVGDLNYGQAGTTGATTQKIYAPFLWKANDYYNNNQYEVYVYAGTNIGVTKRVTDWVLSTYLATVHSVYDNACDATSYLEMSRIFTEDDKRKAINLAIESIAGKYLVDLKDETTITLVADTYEYALPTSFLYLTKVTTEKVAAGGVFDASDAIDSRDWSIIKSYPPKLKLHEDHYSISAGKDLRLEGQGTQAIVDDDTDVIVIPPDWLVQKAITFLPQSKIQSNKLDATYRQALLLSASEPMVAPDPRTQRIIE</sequence>
<comment type="caution">
    <text evidence="1">The sequence shown here is derived from an EMBL/GenBank/DDBJ whole genome shotgun (WGS) entry which is preliminary data.</text>
</comment>
<dbReference type="AlphaFoldDB" id="A0A0F9MBE8"/>
<organism evidence="1">
    <name type="scientific">marine sediment metagenome</name>
    <dbReference type="NCBI Taxonomy" id="412755"/>
    <lineage>
        <taxon>unclassified sequences</taxon>
        <taxon>metagenomes</taxon>
        <taxon>ecological metagenomes</taxon>
    </lineage>
</organism>